<dbReference type="AlphaFoldDB" id="A0A7S0BX57"/>
<protein>
    <submittedName>
        <fullName evidence="1">Uncharacterized protein</fullName>
    </submittedName>
</protein>
<accession>A0A7S0BX57</accession>
<reference evidence="1" key="1">
    <citation type="submission" date="2021-01" db="EMBL/GenBank/DDBJ databases">
        <authorList>
            <person name="Corre E."/>
            <person name="Pelletier E."/>
            <person name="Niang G."/>
            <person name="Scheremetjew M."/>
            <person name="Finn R."/>
            <person name="Kale V."/>
            <person name="Holt S."/>
            <person name="Cochrane G."/>
            <person name="Meng A."/>
            <person name="Brown T."/>
            <person name="Cohen L."/>
        </authorList>
    </citation>
    <scope>NUCLEOTIDE SEQUENCE</scope>
    <source>
        <strain evidence="1">CCAP1064/1</strain>
    </source>
</reference>
<proteinExistence type="predicted"/>
<dbReference type="EMBL" id="HBEL01004468">
    <property type="protein sequence ID" value="CAD8406015.1"/>
    <property type="molecule type" value="Transcribed_RNA"/>
</dbReference>
<evidence type="ECO:0000313" key="1">
    <source>
        <dbReference type="EMBL" id="CAD8406015.1"/>
    </source>
</evidence>
<gene>
    <name evidence="1" type="ORF">PINE0816_LOCUS2131</name>
</gene>
<sequence>MVLEIFVGPYIFRLANSARRDKNTPGTSAPLEEQISPRGDECVKHGLHELPTDKSTMGKSVVKRRRNVRFAEDEGEHEVGNEVINETCRCIESDDHIYDEMDEEIWRSSLWWTGEEYAEIRSSIRRIGKELEDRGYSVFLEDTLPDSPTPGIEKYVDQFDFKDEVKTALLQWCTFGHSRRGLEKRSNSKHYEKRDSCRTNSIRAVLDAQDSNVATTESLAEVYRSSTRSCKNFALLMGNADATAAGNSFAKTQLRCAHMLKNLSK</sequence>
<organism evidence="1">
    <name type="scientific">Proboscia inermis</name>
    <dbReference type="NCBI Taxonomy" id="420281"/>
    <lineage>
        <taxon>Eukaryota</taxon>
        <taxon>Sar</taxon>
        <taxon>Stramenopiles</taxon>
        <taxon>Ochrophyta</taxon>
        <taxon>Bacillariophyta</taxon>
        <taxon>Coscinodiscophyceae</taxon>
        <taxon>Rhizosoleniophycidae</taxon>
        <taxon>Rhizosoleniales</taxon>
        <taxon>Rhizosoleniaceae</taxon>
        <taxon>Proboscia</taxon>
    </lineage>
</organism>
<name>A0A7S0BX57_9STRA</name>